<keyword evidence="2" id="KW-0106">Calcium</keyword>
<dbReference type="EMBL" id="JALJOU010000003">
    <property type="protein sequence ID" value="KAK9845372.1"/>
    <property type="molecule type" value="Genomic_DNA"/>
</dbReference>
<dbReference type="InterPro" id="IPR050230">
    <property type="entry name" value="CALM/Myosin/TropC-like"/>
</dbReference>
<feature type="compositionally biased region" description="Low complexity" evidence="3">
    <location>
        <begin position="114"/>
        <end position="125"/>
    </location>
</feature>
<feature type="region of interest" description="Disordered" evidence="3">
    <location>
        <begin position="317"/>
        <end position="336"/>
    </location>
</feature>
<dbReference type="FunFam" id="1.10.238.10:FF:000178">
    <property type="entry name" value="Calmodulin-2 A"/>
    <property type="match status" value="1"/>
</dbReference>
<accession>A0AAW1SII5</accession>
<dbReference type="Proteomes" id="UP001445335">
    <property type="component" value="Unassembled WGS sequence"/>
</dbReference>
<evidence type="ECO:0000313" key="5">
    <source>
        <dbReference type="EMBL" id="KAK9845372.1"/>
    </source>
</evidence>
<dbReference type="Pfam" id="PF13499">
    <property type="entry name" value="EF-hand_7"/>
    <property type="match status" value="1"/>
</dbReference>
<dbReference type="AlphaFoldDB" id="A0AAW1SII5"/>
<evidence type="ECO:0000256" key="1">
    <source>
        <dbReference type="ARBA" id="ARBA00022737"/>
    </source>
</evidence>
<feature type="domain" description="EF-hand" evidence="4">
    <location>
        <begin position="71"/>
        <end position="106"/>
    </location>
</feature>
<evidence type="ECO:0000259" key="4">
    <source>
        <dbReference type="PROSITE" id="PS50222"/>
    </source>
</evidence>
<organism evidence="5 6">
    <name type="scientific">Elliptochloris bilobata</name>
    <dbReference type="NCBI Taxonomy" id="381761"/>
    <lineage>
        <taxon>Eukaryota</taxon>
        <taxon>Viridiplantae</taxon>
        <taxon>Chlorophyta</taxon>
        <taxon>core chlorophytes</taxon>
        <taxon>Trebouxiophyceae</taxon>
        <taxon>Trebouxiophyceae incertae sedis</taxon>
        <taxon>Elliptochloris clade</taxon>
        <taxon>Elliptochloris</taxon>
    </lineage>
</organism>
<feature type="compositionally biased region" description="Gly residues" evidence="3">
    <location>
        <begin position="472"/>
        <end position="482"/>
    </location>
</feature>
<evidence type="ECO:0000256" key="3">
    <source>
        <dbReference type="SAM" id="MobiDB-lite"/>
    </source>
</evidence>
<sequence length="482" mass="50479">MGMFRIKHLPASVNASVFDWLRSRGHAVRPELSRVEREQLQDCFTLIDADGSGAIDVSELWQAFRLLNLRVSKAQVTEMLAEVDADGSGEVEFPEFLEIMTMSREREAEEDAAGGRPHSAAAGAHGAWGGTPRGEPAGGAPQPGGGPAPLPLDLMMLGYKRKKLVDGVMAGDGTREQLIARGEAAALRKRQAEEHARQQAFKRRLAAAVTAQGPDPSRRRCPSSRHRGVATRPATRLQRAQSLDDGAAAGAAVAAVTRQALLAVTTTRQMAADADAAAAAEAAAAAAKARSAAAAAAASAAAAVEPLSVKRRSLAPQEPLGFGSRPERRSMSPLAAAVADAPGLAPGRGITPPTAFDVPLEAGNPRPSEGSSVDNDAPANDPYFLFQAPSHEERQRRTRDIRQRVTARLAADVALLHEVGECRLAAAALHSRPQRRSTAGTPTAGAERARTRQSLASQPTAALPTEVMTEGLVGGSGPPFVA</sequence>
<feature type="region of interest" description="Disordered" evidence="3">
    <location>
        <begin position="105"/>
        <end position="149"/>
    </location>
</feature>
<proteinExistence type="predicted"/>
<feature type="compositionally biased region" description="Basic and acidic residues" evidence="3">
    <location>
        <begin position="390"/>
        <end position="399"/>
    </location>
</feature>
<feature type="region of interest" description="Disordered" evidence="3">
    <location>
        <begin position="343"/>
        <end position="399"/>
    </location>
</feature>
<feature type="region of interest" description="Disordered" evidence="3">
    <location>
        <begin position="429"/>
        <end position="482"/>
    </location>
</feature>
<dbReference type="CDD" id="cd00051">
    <property type="entry name" value="EFh"/>
    <property type="match status" value="1"/>
</dbReference>
<evidence type="ECO:0000313" key="6">
    <source>
        <dbReference type="Proteomes" id="UP001445335"/>
    </source>
</evidence>
<dbReference type="PROSITE" id="PS00018">
    <property type="entry name" value="EF_HAND_1"/>
    <property type="match status" value="2"/>
</dbReference>
<dbReference type="SUPFAM" id="SSF47473">
    <property type="entry name" value="EF-hand"/>
    <property type="match status" value="1"/>
</dbReference>
<feature type="region of interest" description="Disordered" evidence="3">
    <location>
        <begin position="209"/>
        <end position="241"/>
    </location>
</feature>
<keyword evidence="1" id="KW-0677">Repeat</keyword>
<feature type="compositionally biased region" description="Basic residues" evidence="3">
    <location>
        <begin position="219"/>
        <end position="229"/>
    </location>
</feature>
<feature type="domain" description="EF-hand" evidence="4">
    <location>
        <begin position="35"/>
        <end position="70"/>
    </location>
</feature>
<dbReference type="InterPro" id="IPR002048">
    <property type="entry name" value="EF_hand_dom"/>
</dbReference>
<protein>
    <recommendedName>
        <fullName evidence="4">EF-hand domain-containing protein</fullName>
    </recommendedName>
</protein>
<dbReference type="InterPro" id="IPR018247">
    <property type="entry name" value="EF_Hand_1_Ca_BS"/>
</dbReference>
<gene>
    <name evidence="5" type="ORF">WJX81_004773</name>
</gene>
<dbReference type="GO" id="GO:0005509">
    <property type="term" value="F:calcium ion binding"/>
    <property type="evidence" value="ECO:0007669"/>
    <property type="project" value="InterPro"/>
</dbReference>
<dbReference type="PANTHER" id="PTHR23048:SF0">
    <property type="entry name" value="CALMODULIN LIKE 3"/>
    <property type="match status" value="1"/>
</dbReference>
<keyword evidence="6" id="KW-1185">Reference proteome</keyword>
<dbReference type="Gene3D" id="1.10.238.10">
    <property type="entry name" value="EF-hand"/>
    <property type="match status" value="1"/>
</dbReference>
<reference evidence="5 6" key="1">
    <citation type="journal article" date="2024" name="Nat. Commun.">
        <title>Phylogenomics reveals the evolutionary origins of lichenization in chlorophyte algae.</title>
        <authorList>
            <person name="Puginier C."/>
            <person name="Libourel C."/>
            <person name="Otte J."/>
            <person name="Skaloud P."/>
            <person name="Haon M."/>
            <person name="Grisel S."/>
            <person name="Petersen M."/>
            <person name="Berrin J.G."/>
            <person name="Delaux P.M."/>
            <person name="Dal Grande F."/>
            <person name="Keller J."/>
        </authorList>
    </citation>
    <scope>NUCLEOTIDE SEQUENCE [LARGE SCALE GENOMIC DNA]</scope>
    <source>
        <strain evidence="5 6">SAG 245.80</strain>
    </source>
</reference>
<name>A0AAW1SII5_9CHLO</name>
<comment type="caution">
    <text evidence="5">The sequence shown here is derived from an EMBL/GenBank/DDBJ whole genome shotgun (WGS) entry which is preliminary data.</text>
</comment>
<dbReference type="GO" id="GO:0016460">
    <property type="term" value="C:myosin II complex"/>
    <property type="evidence" value="ECO:0007669"/>
    <property type="project" value="TreeGrafter"/>
</dbReference>
<dbReference type="SMART" id="SM00054">
    <property type="entry name" value="EFh"/>
    <property type="match status" value="2"/>
</dbReference>
<dbReference type="InterPro" id="IPR011992">
    <property type="entry name" value="EF-hand-dom_pair"/>
</dbReference>
<dbReference type="PANTHER" id="PTHR23048">
    <property type="entry name" value="MYOSIN LIGHT CHAIN 1, 3"/>
    <property type="match status" value="1"/>
</dbReference>
<evidence type="ECO:0000256" key="2">
    <source>
        <dbReference type="ARBA" id="ARBA00022837"/>
    </source>
</evidence>
<dbReference type="PROSITE" id="PS50222">
    <property type="entry name" value="EF_HAND_2"/>
    <property type="match status" value="2"/>
</dbReference>